<feature type="transmembrane region" description="Helical" evidence="1">
    <location>
        <begin position="184"/>
        <end position="203"/>
    </location>
</feature>
<feature type="transmembrane region" description="Helical" evidence="1">
    <location>
        <begin position="116"/>
        <end position="135"/>
    </location>
</feature>
<name>A0ABU3M596_9ACTN</name>
<keyword evidence="1" id="KW-0812">Transmembrane</keyword>
<evidence type="ECO:0000313" key="3">
    <source>
        <dbReference type="Proteomes" id="UP001257948"/>
    </source>
</evidence>
<dbReference type="EMBL" id="JAVTLL010000030">
    <property type="protein sequence ID" value="MDT7845977.1"/>
    <property type="molecule type" value="Genomic_DNA"/>
</dbReference>
<dbReference type="RefSeq" id="WP_314206405.1">
    <property type="nucleotide sequence ID" value="NZ_JAVTLL010000030.1"/>
</dbReference>
<keyword evidence="3" id="KW-1185">Reference proteome</keyword>
<evidence type="ECO:0000256" key="1">
    <source>
        <dbReference type="SAM" id="Phobius"/>
    </source>
</evidence>
<reference evidence="3" key="1">
    <citation type="submission" date="2023-07" db="EMBL/GenBank/DDBJ databases">
        <title>Draft genome sequence of the endophytic actinobacterium Streptomyces justiciae WPN32, a potential antibiotic producer.</title>
        <authorList>
            <person name="Yasawong M."/>
            <person name="Pana W."/>
            <person name="Ganta P."/>
            <person name="Santapan N."/>
            <person name="Songngamsuk T."/>
            <person name="Phatcharaharikarn M."/>
            <person name="Kerdtoob S."/>
            <person name="Nantapong N."/>
        </authorList>
    </citation>
    <scope>NUCLEOTIDE SEQUENCE [LARGE SCALE GENOMIC DNA]</scope>
    <source>
        <strain evidence="3">WPN32</strain>
    </source>
</reference>
<gene>
    <name evidence="2" type="ORF">RQC66_35215</name>
</gene>
<feature type="transmembrane region" description="Helical" evidence="1">
    <location>
        <begin position="84"/>
        <end position="104"/>
    </location>
</feature>
<feature type="transmembrane region" description="Helical" evidence="1">
    <location>
        <begin position="147"/>
        <end position="164"/>
    </location>
</feature>
<accession>A0ABU3M596</accession>
<protein>
    <submittedName>
        <fullName evidence="2">ABC transporter</fullName>
    </submittedName>
</protein>
<organism evidence="2 3">
    <name type="scientific">Streptomyces justiciae</name>
    <dbReference type="NCBI Taxonomy" id="2780140"/>
    <lineage>
        <taxon>Bacteria</taxon>
        <taxon>Bacillati</taxon>
        <taxon>Actinomycetota</taxon>
        <taxon>Actinomycetes</taxon>
        <taxon>Kitasatosporales</taxon>
        <taxon>Streptomycetaceae</taxon>
        <taxon>Streptomyces</taxon>
    </lineage>
</organism>
<evidence type="ECO:0000313" key="2">
    <source>
        <dbReference type="EMBL" id="MDT7845977.1"/>
    </source>
</evidence>
<keyword evidence="1" id="KW-1133">Transmembrane helix</keyword>
<proteinExistence type="predicted"/>
<sequence>MRLTGALLVPVLRTLPWRALGAAGAVGLLIVSMARLTDEADEMLALNLLRAAALAFALGLAFVLDDPARHTTAAVPTRRPARHALRVALVAPVTAVWWTAALLLVPDGIRPPVGDVTLEAGAAFTLALAAASAAIRLTQAAEPGQAVAGAVLTTAVLGLLLWPGRWELFVGTQDPKWAAAHDRWGMVLVGAVVVWGVCGPEPLRRRVLLKPTRA</sequence>
<keyword evidence="1" id="KW-0472">Membrane</keyword>
<dbReference type="Proteomes" id="UP001257948">
    <property type="component" value="Unassembled WGS sequence"/>
</dbReference>
<comment type="caution">
    <text evidence="2">The sequence shown here is derived from an EMBL/GenBank/DDBJ whole genome shotgun (WGS) entry which is preliminary data.</text>
</comment>
<feature type="transmembrane region" description="Helical" evidence="1">
    <location>
        <begin position="45"/>
        <end position="64"/>
    </location>
</feature>